<dbReference type="RefSeq" id="WP_181472399.1">
    <property type="nucleotide sequence ID" value="NZ_JACEFG010000002.1"/>
</dbReference>
<keyword evidence="3" id="KW-1185">Reference proteome</keyword>
<keyword evidence="1" id="KW-0812">Transmembrane</keyword>
<feature type="transmembrane region" description="Helical" evidence="1">
    <location>
        <begin position="12"/>
        <end position="42"/>
    </location>
</feature>
<evidence type="ECO:0000313" key="2">
    <source>
        <dbReference type="EMBL" id="MBA2175382.1"/>
    </source>
</evidence>
<evidence type="ECO:0000256" key="1">
    <source>
        <dbReference type="SAM" id="Phobius"/>
    </source>
</evidence>
<dbReference type="EMBL" id="JACEFG010000002">
    <property type="protein sequence ID" value="MBA2175382.1"/>
    <property type="molecule type" value="Genomic_DNA"/>
</dbReference>
<reference evidence="2 3" key="1">
    <citation type="journal article" date="2004" name="Extremophiles">
        <title>Halobacillus locisalis sp. nov., a halophilic bacterium isolated from a marine solar saltern of the Yellow Sea in Korea.</title>
        <authorList>
            <person name="Yoon J.H."/>
            <person name="Kang K.H."/>
            <person name="Oh T.K."/>
            <person name="Park Y.H."/>
        </authorList>
    </citation>
    <scope>NUCLEOTIDE SEQUENCE [LARGE SCALE GENOMIC DNA]</scope>
    <source>
        <strain evidence="2 3">KCTC 3788</strain>
    </source>
</reference>
<organism evidence="2 3">
    <name type="scientific">Halobacillus locisalis</name>
    <dbReference type="NCBI Taxonomy" id="220753"/>
    <lineage>
        <taxon>Bacteria</taxon>
        <taxon>Bacillati</taxon>
        <taxon>Bacillota</taxon>
        <taxon>Bacilli</taxon>
        <taxon>Bacillales</taxon>
        <taxon>Bacillaceae</taxon>
        <taxon>Halobacillus</taxon>
    </lineage>
</organism>
<accession>A0A838CTB5</accession>
<proteinExistence type="predicted"/>
<dbReference type="AlphaFoldDB" id="A0A838CTB5"/>
<comment type="caution">
    <text evidence="2">The sequence shown here is derived from an EMBL/GenBank/DDBJ whole genome shotgun (WGS) entry which is preliminary data.</text>
</comment>
<evidence type="ECO:0000313" key="3">
    <source>
        <dbReference type="Proteomes" id="UP000571017"/>
    </source>
</evidence>
<keyword evidence="1" id="KW-1133">Transmembrane helix</keyword>
<name>A0A838CTB5_9BACI</name>
<keyword evidence="1" id="KW-0472">Membrane</keyword>
<gene>
    <name evidence="2" type="ORF">H0266_10800</name>
</gene>
<feature type="transmembrane region" description="Helical" evidence="1">
    <location>
        <begin position="54"/>
        <end position="73"/>
    </location>
</feature>
<protein>
    <submittedName>
        <fullName evidence="2">Uncharacterized protein</fullName>
    </submittedName>
</protein>
<dbReference type="Proteomes" id="UP000571017">
    <property type="component" value="Unassembled WGS sequence"/>
</dbReference>
<sequence length="283" mass="32422">MTNHLTKGISFAYFTGAVIALFSNALNSIFIIFATIIATLLAIPELKRKNNEKLKQWCAIISGVLLIIPFFILKLESVSKLLQPFSDSFTLLGLGIVVYTITKKQELEGSLHEVAQNPYDKQVNNYAYLQAHMAKYEYEVAFEISRYIEKIGQYDRSVLGWGKVHNGWANLYDCLANHYYPEHRQPFYDSYLNEKFKEFLEVFGKSCSKFGALSNPDTHKVVGSMDIFNVDLDVISFSILQNNHSQEKLESGVSDLKEALEIWKEIKESTYSSYERYNVDDVV</sequence>